<sequence length="79" mass="9401">MYSKRQRPRRRGDRSKRERLDDVFIHYWAAREGLDRRGAALFFLTESCDEWDGAATLQLELMYWSRGGRSYVLGEQAEL</sequence>
<evidence type="ECO:0000313" key="1">
    <source>
        <dbReference type="EMBL" id="KAL3535626.1"/>
    </source>
</evidence>
<organism evidence="1 2">
    <name type="scientific">Cinchona calisaya</name>
    <dbReference type="NCBI Taxonomy" id="153742"/>
    <lineage>
        <taxon>Eukaryota</taxon>
        <taxon>Viridiplantae</taxon>
        <taxon>Streptophyta</taxon>
        <taxon>Embryophyta</taxon>
        <taxon>Tracheophyta</taxon>
        <taxon>Spermatophyta</taxon>
        <taxon>Magnoliopsida</taxon>
        <taxon>eudicotyledons</taxon>
        <taxon>Gunneridae</taxon>
        <taxon>Pentapetalae</taxon>
        <taxon>asterids</taxon>
        <taxon>lamiids</taxon>
        <taxon>Gentianales</taxon>
        <taxon>Rubiaceae</taxon>
        <taxon>Cinchonoideae</taxon>
        <taxon>Cinchoneae</taxon>
        <taxon>Cinchona</taxon>
    </lineage>
</organism>
<dbReference type="EMBL" id="JBJUIK010000002">
    <property type="protein sequence ID" value="KAL3535626.1"/>
    <property type="molecule type" value="Genomic_DNA"/>
</dbReference>
<comment type="caution">
    <text evidence="1">The sequence shown here is derived from an EMBL/GenBank/DDBJ whole genome shotgun (WGS) entry which is preliminary data.</text>
</comment>
<proteinExistence type="predicted"/>
<evidence type="ECO:0000313" key="2">
    <source>
        <dbReference type="Proteomes" id="UP001630127"/>
    </source>
</evidence>
<reference evidence="1 2" key="1">
    <citation type="submission" date="2024-11" db="EMBL/GenBank/DDBJ databases">
        <title>A near-complete genome assembly of Cinchona calisaya.</title>
        <authorList>
            <person name="Lian D.C."/>
            <person name="Zhao X.W."/>
            <person name="Wei L."/>
        </authorList>
    </citation>
    <scope>NUCLEOTIDE SEQUENCE [LARGE SCALE GENOMIC DNA]</scope>
    <source>
        <tissue evidence="1">Nenye</tissue>
    </source>
</reference>
<accession>A0ABD3AX08</accession>
<dbReference type="AlphaFoldDB" id="A0ABD3AX08"/>
<gene>
    <name evidence="1" type="ORF">ACH5RR_004087</name>
</gene>
<keyword evidence="2" id="KW-1185">Reference proteome</keyword>
<dbReference type="Proteomes" id="UP001630127">
    <property type="component" value="Unassembled WGS sequence"/>
</dbReference>
<name>A0ABD3AX08_9GENT</name>
<protein>
    <submittedName>
        <fullName evidence="1">Uncharacterized protein</fullName>
    </submittedName>
</protein>